<dbReference type="EMBL" id="JAEQMG010000048">
    <property type="protein sequence ID" value="MBK6088166.1"/>
    <property type="molecule type" value="Genomic_DNA"/>
</dbReference>
<evidence type="ECO:0000313" key="1">
    <source>
        <dbReference type="EMBL" id="MBK6088166.1"/>
    </source>
</evidence>
<sequence length="356" mass="38945">MITIQNGKLMIPDSDRFVGFAGDNTVNTKQFTMIDFMGENCAFTLCVRFDDDTVRSVPLSAQRDHGDTVLTWQIRKEDLCSSGVVQVQVKIADSDGDIEHTTKDFFLIGSAVELDDDGGEMEYVTPSQLQNSINQALETITAISPYVDDDGYWCVYDPEQGEYVRTEYHVSGIAPDSAMSDSSDNAVSNSVIKRYADGKAADCNTFTISYADAKTADKVPNTRKIARLPLAADIEAADLMAALRPYTYRINVTPNLSGVTGQLGIGISGEVFFCTATDHWVQLADFAQLNDKMDLVTEVDASDVEDVFDGNMFFCDDVPYVKLDGDAVALAKSEDVYSKTQIDTMIGDIESCLAAI</sequence>
<protein>
    <submittedName>
        <fullName evidence="1">Uncharacterized protein</fullName>
    </submittedName>
</protein>
<dbReference type="AlphaFoldDB" id="A0A934TZ65"/>
<accession>A0A934TZ65</accession>
<dbReference type="RefSeq" id="WP_186832836.1">
    <property type="nucleotide sequence ID" value="NZ_JAEQMG010000048.1"/>
</dbReference>
<proteinExistence type="predicted"/>
<evidence type="ECO:0000313" key="2">
    <source>
        <dbReference type="Proteomes" id="UP000633365"/>
    </source>
</evidence>
<keyword evidence="2" id="KW-1185">Reference proteome</keyword>
<organism evidence="1 2">
    <name type="scientific">Ruminococcus difficilis</name>
    <dbReference type="NCBI Taxonomy" id="2763069"/>
    <lineage>
        <taxon>Bacteria</taxon>
        <taxon>Bacillati</taxon>
        <taxon>Bacillota</taxon>
        <taxon>Clostridia</taxon>
        <taxon>Eubacteriales</taxon>
        <taxon>Oscillospiraceae</taxon>
        <taxon>Ruminococcus</taxon>
    </lineage>
</organism>
<dbReference type="Proteomes" id="UP000633365">
    <property type="component" value="Unassembled WGS sequence"/>
</dbReference>
<comment type="caution">
    <text evidence="1">The sequence shown here is derived from an EMBL/GenBank/DDBJ whole genome shotgun (WGS) entry which is preliminary data.</text>
</comment>
<reference evidence="1" key="1">
    <citation type="submission" date="2021-01" db="EMBL/GenBank/DDBJ databases">
        <title>Genome public.</title>
        <authorList>
            <person name="Liu C."/>
            <person name="Sun Q."/>
        </authorList>
    </citation>
    <scope>NUCLEOTIDE SEQUENCE</scope>
    <source>
        <strain evidence="1">M6</strain>
    </source>
</reference>
<name>A0A934TZ65_9FIRM</name>
<gene>
    <name evidence="1" type="ORF">JKK62_05780</name>
</gene>